<dbReference type="EMBL" id="SZYD01000014">
    <property type="protein sequence ID" value="KAD4179166.1"/>
    <property type="molecule type" value="Genomic_DNA"/>
</dbReference>
<dbReference type="SUPFAM" id="SSF56672">
    <property type="entry name" value="DNA/RNA polymerases"/>
    <property type="match status" value="1"/>
</dbReference>
<dbReference type="OrthoDB" id="902849at2759"/>
<evidence type="ECO:0008006" key="3">
    <source>
        <dbReference type="Google" id="ProtNLM"/>
    </source>
</evidence>
<sequence>MAPLTPRLSPTYIISSPVLLVKKKDNSWRMCVDYRALNKITIMDKYPIPNIDELVDELYGAKGLNKSFMMAWKVEGAFGAILTKENHPIAYFSKGLRAASKFNSAYDREFGSENRGADALSRRPEFTNLILSHGVDG</sequence>
<name>A0A5N6MYJ2_9ASTR</name>
<dbReference type="AlphaFoldDB" id="A0A5N6MYJ2"/>
<keyword evidence="2" id="KW-1185">Reference proteome</keyword>
<accession>A0A5N6MYJ2</accession>
<dbReference type="PANTHER" id="PTHR24559:SF450">
    <property type="entry name" value="RNA-DIRECTED DNA POLYMERASE HOMOLOG"/>
    <property type="match status" value="1"/>
</dbReference>
<dbReference type="Gene3D" id="3.10.10.10">
    <property type="entry name" value="HIV Type 1 Reverse Transcriptase, subunit A, domain 1"/>
    <property type="match status" value="1"/>
</dbReference>
<gene>
    <name evidence="1" type="ORF">E3N88_27757</name>
</gene>
<comment type="caution">
    <text evidence="1">The sequence shown here is derived from an EMBL/GenBank/DDBJ whole genome shotgun (WGS) entry which is preliminary data.</text>
</comment>
<evidence type="ECO:0000313" key="1">
    <source>
        <dbReference type="EMBL" id="KAD4179166.1"/>
    </source>
</evidence>
<organism evidence="1 2">
    <name type="scientific">Mikania micrantha</name>
    <name type="common">bitter vine</name>
    <dbReference type="NCBI Taxonomy" id="192012"/>
    <lineage>
        <taxon>Eukaryota</taxon>
        <taxon>Viridiplantae</taxon>
        <taxon>Streptophyta</taxon>
        <taxon>Embryophyta</taxon>
        <taxon>Tracheophyta</taxon>
        <taxon>Spermatophyta</taxon>
        <taxon>Magnoliopsida</taxon>
        <taxon>eudicotyledons</taxon>
        <taxon>Gunneridae</taxon>
        <taxon>Pentapetalae</taxon>
        <taxon>asterids</taxon>
        <taxon>campanulids</taxon>
        <taxon>Asterales</taxon>
        <taxon>Asteraceae</taxon>
        <taxon>Asteroideae</taxon>
        <taxon>Heliantheae alliance</taxon>
        <taxon>Eupatorieae</taxon>
        <taxon>Mikania</taxon>
    </lineage>
</organism>
<dbReference type="Proteomes" id="UP000326396">
    <property type="component" value="Linkage Group LG4"/>
</dbReference>
<dbReference type="PANTHER" id="PTHR24559">
    <property type="entry name" value="TRANSPOSON TY3-I GAG-POL POLYPROTEIN"/>
    <property type="match status" value="1"/>
</dbReference>
<dbReference type="InterPro" id="IPR053134">
    <property type="entry name" value="RNA-dir_DNA_polymerase"/>
</dbReference>
<evidence type="ECO:0000313" key="2">
    <source>
        <dbReference type="Proteomes" id="UP000326396"/>
    </source>
</evidence>
<dbReference type="InterPro" id="IPR043502">
    <property type="entry name" value="DNA/RNA_pol_sf"/>
</dbReference>
<protein>
    <recommendedName>
        <fullName evidence="3">Reverse transcriptase/retrotransposon-derived protein RNase H-like domain-containing protein</fullName>
    </recommendedName>
</protein>
<reference evidence="1 2" key="1">
    <citation type="submission" date="2019-05" db="EMBL/GenBank/DDBJ databases">
        <title>Mikania micrantha, genome provides insights into the molecular mechanism of rapid growth.</title>
        <authorList>
            <person name="Liu B."/>
        </authorList>
    </citation>
    <scope>NUCLEOTIDE SEQUENCE [LARGE SCALE GENOMIC DNA]</scope>
    <source>
        <strain evidence="1">NLD-2019</strain>
        <tissue evidence="1">Leaf</tissue>
    </source>
</reference>
<proteinExistence type="predicted"/>